<dbReference type="InParanoid" id="A0A2G5DK55"/>
<sequence length="72" mass="8502">MLRSLWGKYYSCNCFDHFGWRFNGKRVCFLNNLHLDCSWSLDHSRSWCSPSSCKPSLSYCNIHQGRHLWGNG</sequence>
<reference evidence="1 2" key="1">
    <citation type="submission" date="2017-09" db="EMBL/GenBank/DDBJ databases">
        <title>WGS assembly of Aquilegia coerulea Goldsmith.</title>
        <authorList>
            <person name="Hodges S."/>
            <person name="Kramer E."/>
            <person name="Nordborg M."/>
            <person name="Tomkins J."/>
            <person name="Borevitz J."/>
            <person name="Derieg N."/>
            <person name="Yan J."/>
            <person name="Mihaltcheva S."/>
            <person name="Hayes R.D."/>
            <person name="Rokhsar D."/>
        </authorList>
    </citation>
    <scope>NUCLEOTIDE SEQUENCE [LARGE SCALE GENOMIC DNA]</scope>
    <source>
        <strain evidence="2">cv. Goldsmith</strain>
    </source>
</reference>
<protein>
    <submittedName>
        <fullName evidence="1">Uncharacterized protein</fullName>
    </submittedName>
</protein>
<evidence type="ECO:0000313" key="1">
    <source>
        <dbReference type="EMBL" id="PIA43862.1"/>
    </source>
</evidence>
<gene>
    <name evidence="1" type="ORF">AQUCO_01800123v1</name>
</gene>
<evidence type="ECO:0000313" key="2">
    <source>
        <dbReference type="Proteomes" id="UP000230069"/>
    </source>
</evidence>
<dbReference type="EMBL" id="KZ305035">
    <property type="protein sequence ID" value="PIA43862.1"/>
    <property type="molecule type" value="Genomic_DNA"/>
</dbReference>
<keyword evidence="2" id="KW-1185">Reference proteome</keyword>
<dbReference type="AlphaFoldDB" id="A0A2G5DK55"/>
<proteinExistence type="predicted"/>
<accession>A0A2G5DK55</accession>
<name>A0A2G5DK55_AQUCA</name>
<organism evidence="1 2">
    <name type="scientific">Aquilegia coerulea</name>
    <name type="common">Rocky mountain columbine</name>
    <dbReference type="NCBI Taxonomy" id="218851"/>
    <lineage>
        <taxon>Eukaryota</taxon>
        <taxon>Viridiplantae</taxon>
        <taxon>Streptophyta</taxon>
        <taxon>Embryophyta</taxon>
        <taxon>Tracheophyta</taxon>
        <taxon>Spermatophyta</taxon>
        <taxon>Magnoliopsida</taxon>
        <taxon>Ranunculales</taxon>
        <taxon>Ranunculaceae</taxon>
        <taxon>Thalictroideae</taxon>
        <taxon>Aquilegia</taxon>
    </lineage>
</organism>
<dbReference type="Proteomes" id="UP000230069">
    <property type="component" value="Unassembled WGS sequence"/>
</dbReference>